<sequence>MAGRTDMRISAEAEHRVLHAARELNYRPNLMARSLRTKLTRTIGLVSDTIATEAFAGELIRGSLSTALAHQHLLFIGETGGDDTVEMQLVQDMLDRGVDGFIFASMCTRPARPPASLRGHRLVLLNCLADDHRIPAVLPDERDAGRIAARTLLEAGHRDGIVMVGETPAEVYAARERRAGVEEVFAAEGVTLSGTVECPWWPEPAYQAVYDFFASGKRVTALICLNDRVAFGAYQAADRAGLAVPDDVSVVSFDGSHLASWLRPQLTSVAIPHFELGRLAVELLLAEAAAHEVHRVAMPLHGRASVGVPRPRPA</sequence>
<gene>
    <name evidence="6" type="ORF">GCM10023322_22980</name>
</gene>
<dbReference type="SUPFAM" id="SSF53822">
    <property type="entry name" value="Periplasmic binding protein-like I"/>
    <property type="match status" value="1"/>
</dbReference>
<keyword evidence="4" id="KW-0804">Transcription</keyword>
<dbReference type="InterPro" id="IPR010982">
    <property type="entry name" value="Lambda_DNA-bd_dom_sf"/>
</dbReference>
<dbReference type="Proteomes" id="UP001501570">
    <property type="component" value="Unassembled WGS sequence"/>
</dbReference>
<dbReference type="CDD" id="cd06288">
    <property type="entry name" value="PBP1_sucrose_transcription_regulator"/>
    <property type="match status" value="1"/>
</dbReference>
<accession>A0ABP9RRF8</accession>
<dbReference type="Pfam" id="PF13377">
    <property type="entry name" value="Peripla_BP_3"/>
    <property type="match status" value="1"/>
</dbReference>
<protein>
    <submittedName>
        <fullName evidence="6">LacI family DNA-binding transcriptional regulator</fullName>
    </submittedName>
</protein>
<dbReference type="SMART" id="SM00354">
    <property type="entry name" value="HTH_LACI"/>
    <property type="match status" value="1"/>
</dbReference>
<dbReference type="CDD" id="cd01392">
    <property type="entry name" value="HTH_LacI"/>
    <property type="match status" value="1"/>
</dbReference>
<dbReference type="EMBL" id="BAABJQ010000005">
    <property type="protein sequence ID" value="GAA5183520.1"/>
    <property type="molecule type" value="Genomic_DNA"/>
</dbReference>
<evidence type="ECO:0000256" key="3">
    <source>
        <dbReference type="ARBA" id="ARBA00023125"/>
    </source>
</evidence>
<dbReference type="PANTHER" id="PTHR30146">
    <property type="entry name" value="LACI-RELATED TRANSCRIPTIONAL REPRESSOR"/>
    <property type="match status" value="1"/>
</dbReference>
<keyword evidence="7" id="KW-1185">Reference proteome</keyword>
<evidence type="ECO:0000256" key="4">
    <source>
        <dbReference type="ARBA" id="ARBA00023163"/>
    </source>
</evidence>
<keyword evidence="2" id="KW-0805">Transcription regulation</keyword>
<organism evidence="6 7">
    <name type="scientific">Rugosimonospora acidiphila</name>
    <dbReference type="NCBI Taxonomy" id="556531"/>
    <lineage>
        <taxon>Bacteria</taxon>
        <taxon>Bacillati</taxon>
        <taxon>Actinomycetota</taxon>
        <taxon>Actinomycetes</taxon>
        <taxon>Micromonosporales</taxon>
        <taxon>Micromonosporaceae</taxon>
        <taxon>Rugosimonospora</taxon>
    </lineage>
</organism>
<dbReference type="InterPro" id="IPR046335">
    <property type="entry name" value="LacI/GalR-like_sensor"/>
</dbReference>
<dbReference type="PANTHER" id="PTHR30146:SF148">
    <property type="entry name" value="HTH-TYPE TRANSCRIPTIONAL REPRESSOR PURR-RELATED"/>
    <property type="match status" value="1"/>
</dbReference>
<dbReference type="InterPro" id="IPR028082">
    <property type="entry name" value="Peripla_BP_I"/>
</dbReference>
<keyword evidence="1" id="KW-0678">Repressor</keyword>
<dbReference type="GO" id="GO:0003677">
    <property type="term" value="F:DNA binding"/>
    <property type="evidence" value="ECO:0007669"/>
    <property type="project" value="UniProtKB-KW"/>
</dbReference>
<evidence type="ECO:0000256" key="1">
    <source>
        <dbReference type="ARBA" id="ARBA00022491"/>
    </source>
</evidence>
<feature type="domain" description="HTH lacI-type" evidence="5">
    <location>
        <begin position="1"/>
        <end position="37"/>
    </location>
</feature>
<dbReference type="InterPro" id="IPR000843">
    <property type="entry name" value="HTH_LacI"/>
</dbReference>
<dbReference type="Gene3D" id="1.10.260.40">
    <property type="entry name" value="lambda repressor-like DNA-binding domains"/>
    <property type="match status" value="1"/>
</dbReference>
<keyword evidence="3 6" id="KW-0238">DNA-binding</keyword>
<evidence type="ECO:0000259" key="5">
    <source>
        <dbReference type="PROSITE" id="PS50932"/>
    </source>
</evidence>
<reference evidence="7" key="1">
    <citation type="journal article" date="2019" name="Int. J. Syst. Evol. Microbiol.">
        <title>The Global Catalogue of Microorganisms (GCM) 10K type strain sequencing project: providing services to taxonomists for standard genome sequencing and annotation.</title>
        <authorList>
            <consortium name="The Broad Institute Genomics Platform"/>
            <consortium name="The Broad Institute Genome Sequencing Center for Infectious Disease"/>
            <person name="Wu L."/>
            <person name="Ma J."/>
        </authorList>
    </citation>
    <scope>NUCLEOTIDE SEQUENCE [LARGE SCALE GENOMIC DNA]</scope>
    <source>
        <strain evidence="7">JCM 18304</strain>
    </source>
</reference>
<dbReference type="Gene3D" id="3.40.50.2300">
    <property type="match status" value="2"/>
</dbReference>
<evidence type="ECO:0000256" key="2">
    <source>
        <dbReference type="ARBA" id="ARBA00023015"/>
    </source>
</evidence>
<name>A0ABP9RRF8_9ACTN</name>
<dbReference type="PROSITE" id="PS50932">
    <property type="entry name" value="HTH_LACI_2"/>
    <property type="match status" value="1"/>
</dbReference>
<dbReference type="SUPFAM" id="SSF47413">
    <property type="entry name" value="lambda repressor-like DNA-binding domains"/>
    <property type="match status" value="1"/>
</dbReference>
<evidence type="ECO:0000313" key="7">
    <source>
        <dbReference type="Proteomes" id="UP001501570"/>
    </source>
</evidence>
<proteinExistence type="predicted"/>
<comment type="caution">
    <text evidence="6">The sequence shown here is derived from an EMBL/GenBank/DDBJ whole genome shotgun (WGS) entry which is preliminary data.</text>
</comment>
<evidence type="ECO:0000313" key="6">
    <source>
        <dbReference type="EMBL" id="GAA5183520.1"/>
    </source>
</evidence>